<comment type="caution">
    <text evidence="11">The sequence shown here is derived from an EMBL/GenBank/DDBJ whole genome shotgun (WGS) entry which is preliminary data.</text>
</comment>
<dbReference type="InterPro" id="IPR029346">
    <property type="entry name" value="USP_C"/>
</dbReference>
<keyword evidence="7" id="KW-0788">Thiol protease</keyword>
<dbReference type="CDD" id="cd00121">
    <property type="entry name" value="MATH"/>
    <property type="match status" value="1"/>
</dbReference>
<dbReference type="PROSITE" id="PS00972">
    <property type="entry name" value="USP_1"/>
    <property type="match status" value="1"/>
</dbReference>
<dbReference type="PANTHER" id="PTHR24006">
    <property type="entry name" value="UBIQUITIN CARBOXYL-TERMINAL HYDROLASE"/>
    <property type="match status" value="1"/>
</dbReference>
<dbReference type="EMBL" id="JAEHOE010000058">
    <property type="protein sequence ID" value="KAG2490856.1"/>
    <property type="molecule type" value="Genomic_DNA"/>
</dbReference>
<dbReference type="InterPro" id="IPR024729">
    <property type="entry name" value="USP7_ICP0-binding_dom"/>
</dbReference>
<proteinExistence type="inferred from homology"/>
<dbReference type="InterPro" id="IPR038765">
    <property type="entry name" value="Papain-like_cys_pep_sf"/>
</dbReference>
<dbReference type="CDD" id="cd02659">
    <property type="entry name" value="peptidase_C19C"/>
    <property type="match status" value="1"/>
</dbReference>
<name>A0A836BVP0_9CHLO</name>
<dbReference type="InterPro" id="IPR050164">
    <property type="entry name" value="Peptidase_C19"/>
</dbReference>
<dbReference type="Pfam" id="PF22486">
    <property type="entry name" value="MATH_2"/>
    <property type="match status" value="1"/>
</dbReference>
<evidence type="ECO:0000313" key="12">
    <source>
        <dbReference type="Proteomes" id="UP000612055"/>
    </source>
</evidence>
<comment type="similarity">
    <text evidence="2">Belongs to the peptidase C19 family.</text>
</comment>
<accession>A0A836BVP0</accession>
<dbReference type="Gene3D" id="3.90.70.10">
    <property type="entry name" value="Cysteine proteinases"/>
    <property type="match status" value="1"/>
</dbReference>
<reference evidence="11" key="1">
    <citation type="journal article" date="2020" name="bioRxiv">
        <title>Comparative genomics of Chlamydomonas.</title>
        <authorList>
            <person name="Craig R.J."/>
            <person name="Hasan A.R."/>
            <person name="Ness R.W."/>
            <person name="Keightley P.D."/>
        </authorList>
    </citation>
    <scope>NUCLEOTIDE SEQUENCE</scope>
    <source>
        <strain evidence="11">CCAP 11/70</strain>
    </source>
</reference>
<dbReference type="Gene3D" id="3.10.20.90">
    <property type="entry name" value="Phosphatidylinositol 3-kinase Catalytic Subunit, Chain A, domain 1"/>
    <property type="match status" value="2"/>
</dbReference>
<dbReference type="InterPro" id="IPR002083">
    <property type="entry name" value="MATH/TRAF_dom"/>
</dbReference>
<feature type="region of interest" description="Disordered" evidence="8">
    <location>
        <begin position="1252"/>
        <end position="1273"/>
    </location>
</feature>
<protein>
    <recommendedName>
        <fullName evidence="3">ubiquitinyl hydrolase 1</fullName>
        <ecNumber evidence="3">3.4.19.12</ecNumber>
    </recommendedName>
</protein>
<dbReference type="Pfam" id="PF12436">
    <property type="entry name" value="USP7_ICP0_bdg"/>
    <property type="match status" value="1"/>
</dbReference>
<dbReference type="GO" id="GO:0031647">
    <property type="term" value="P:regulation of protein stability"/>
    <property type="evidence" value="ECO:0007669"/>
    <property type="project" value="TreeGrafter"/>
</dbReference>
<evidence type="ECO:0000259" key="9">
    <source>
        <dbReference type="PROSITE" id="PS50144"/>
    </source>
</evidence>
<evidence type="ECO:0000256" key="3">
    <source>
        <dbReference type="ARBA" id="ARBA00012759"/>
    </source>
</evidence>
<dbReference type="FunFam" id="3.90.70.10:FF:000044">
    <property type="entry name" value="Ubiquitin carboxyl-terminal hydrolase 13"/>
    <property type="match status" value="1"/>
</dbReference>
<dbReference type="Proteomes" id="UP000612055">
    <property type="component" value="Unassembled WGS sequence"/>
</dbReference>
<dbReference type="GO" id="GO:0005634">
    <property type="term" value="C:nucleus"/>
    <property type="evidence" value="ECO:0007669"/>
    <property type="project" value="TreeGrafter"/>
</dbReference>
<dbReference type="GO" id="GO:0005829">
    <property type="term" value="C:cytosol"/>
    <property type="evidence" value="ECO:0007669"/>
    <property type="project" value="TreeGrafter"/>
</dbReference>
<feature type="domain" description="MATH" evidence="9">
    <location>
        <begin position="46"/>
        <end position="172"/>
    </location>
</feature>
<dbReference type="InterPro" id="IPR008974">
    <property type="entry name" value="TRAF-like"/>
</dbReference>
<evidence type="ECO:0000256" key="1">
    <source>
        <dbReference type="ARBA" id="ARBA00000707"/>
    </source>
</evidence>
<dbReference type="GO" id="GO:0006508">
    <property type="term" value="P:proteolysis"/>
    <property type="evidence" value="ECO:0007669"/>
    <property type="project" value="UniProtKB-KW"/>
</dbReference>
<dbReference type="SUPFAM" id="SSF49599">
    <property type="entry name" value="TRAF domain-like"/>
    <property type="match status" value="1"/>
</dbReference>
<feature type="domain" description="USP" evidence="10">
    <location>
        <begin position="191"/>
        <end position="516"/>
    </location>
</feature>
<dbReference type="Gene3D" id="2.60.210.10">
    <property type="entry name" value="Apoptosis, Tumor Necrosis Factor Receptor Associated Protein 2, Chain A"/>
    <property type="match status" value="1"/>
</dbReference>
<dbReference type="PROSITE" id="PS50144">
    <property type="entry name" value="MATH"/>
    <property type="match status" value="1"/>
</dbReference>
<evidence type="ECO:0000313" key="11">
    <source>
        <dbReference type="EMBL" id="KAG2490856.1"/>
    </source>
</evidence>
<dbReference type="InterPro" id="IPR028889">
    <property type="entry name" value="USP"/>
</dbReference>
<dbReference type="InterPro" id="IPR018200">
    <property type="entry name" value="USP_CS"/>
</dbReference>
<dbReference type="PANTHER" id="PTHR24006:SF644">
    <property type="entry name" value="UBIQUITIN CARBOXYL-TERMINAL HYDROLASE 7"/>
    <property type="match status" value="1"/>
</dbReference>
<gene>
    <name evidence="11" type="ORF">HYH03_010774</name>
</gene>
<dbReference type="PROSITE" id="PS00973">
    <property type="entry name" value="USP_2"/>
    <property type="match status" value="1"/>
</dbReference>
<evidence type="ECO:0000256" key="8">
    <source>
        <dbReference type="SAM" id="MobiDB-lite"/>
    </source>
</evidence>
<feature type="region of interest" description="Disordered" evidence="8">
    <location>
        <begin position="1103"/>
        <end position="1141"/>
    </location>
</feature>
<dbReference type="SUPFAM" id="SSF54001">
    <property type="entry name" value="Cysteine proteinases"/>
    <property type="match status" value="1"/>
</dbReference>
<evidence type="ECO:0000256" key="4">
    <source>
        <dbReference type="ARBA" id="ARBA00022670"/>
    </source>
</evidence>
<keyword evidence="6" id="KW-0378">Hydrolase</keyword>
<dbReference type="GO" id="GO:0016579">
    <property type="term" value="P:protein deubiquitination"/>
    <property type="evidence" value="ECO:0007669"/>
    <property type="project" value="InterPro"/>
</dbReference>
<feature type="compositionally biased region" description="Acidic residues" evidence="8">
    <location>
        <begin position="1116"/>
        <end position="1131"/>
    </location>
</feature>
<dbReference type="EC" id="3.4.19.12" evidence="3"/>
<evidence type="ECO:0000259" key="10">
    <source>
        <dbReference type="PROSITE" id="PS50235"/>
    </source>
</evidence>
<evidence type="ECO:0000256" key="7">
    <source>
        <dbReference type="ARBA" id="ARBA00022807"/>
    </source>
</evidence>
<keyword evidence="5" id="KW-0833">Ubl conjugation pathway</keyword>
<dbReference type="OrthoDB" id="289038at2759"/>
<dbReference type="InterPro" id="IPR001394">
    <property type="entry name" value="Peptidase_C19_UCH"/>
</dbReference>
<dbReference type="SMART" id="SM00061">
    <property type="entry name" value="MATH"/>
    <property type="match status" value="1"/>
</dbReference>
<organism evidence="11 12">
    <name type="scientific">Edaphochlamys debaryana</name>
    <dbReference type="NCBI Taxonomy" id="47281"/>
    <lineage>
        <taxon>Eukaryota</taxon>
        <taxon>Viridiplantae</taxon>
        <taxon>Chlorophyta</taxon>
        <taxon>core chlorophytes</taxon>
        <taxon>Chlorophyceae</taxon>
        <taxon>CS clade</taxon>
        <taxon>Chlamydomonadales</taxon>
        <taxon>Chlamydomonadales incertae sedis</taxon>
        <taxon>Edaphochlamys</taxon>
    </lineage>
</organism>
<keyword evidence="4" id="KW-0645">Protease</keyword>
<dbReference type="CDD" id="cd17039">
    <property type="entry name" value="Ubl_ubiquitin_like"/>
    <property type="match status" value="1"/>
</dbReference>
<dbReference type="Pfam" id="PF00443">
    <property type="entry name" value="UCH"/>
    <property type="match status" value="1"/>
</dbReference>
<dbReference type="GO" id="GO:0004843">
    <property type="term" value="F:cysteine-type deubiquitinase activity"/>
    <property type="evidence" value="ECO:0007669"/>
    <property type="project" value="UniProtKB-EC"/>
</dbReference>
<evidence type="ECO:0000256" key="5">
    <source>
        <dbReference type="ARBA" id="ARBA00022786"/>
    </source>
</evidence>
<evidence type="ECO:0000256" key="2">
    <source>
        <dbReference type="ARBA" id="ARBA00009085"/>
    </source>
</evidence>
<evidence type="ECO:0000256" key="6">
    <source>
        <dbReference type="ARBA" id="ARBA00022801"/>
    </source>
</evidence>
<keyword evidence="12" id="KW-1185">Reference proteome</keyword>
<sequence length="1284" mass="143351">MEDDDQLYQAVEPMDAEVGEPQVQTVKDIVQEAPASTGKPMDMENSGFYEWVLPNFAKLTDKQISETFEIGTYLWKLLCFPKQNSQPYRHVSVFLEYPEASYTPATLNPKANFKLICINHKDPTKNFSKEANHTFSQEQVDWGFSQMLPLTDVSINSGYLREDGAMVIRVEITIQRDERYLYDSRTETGYVGLKNQGATCYMNSLLQYLYNIPHFRKAVYHMPVPENDEPSKSLPVALQSLFYKLQYARSAVSTKELTKSFGWNTYDAFMQHDVQELNRVLCEKLEEKMKNTRVEKAINETFEGHTYNFIECLHVPVKSTRKESFMDLQLDVKGCRNIYDSFDKYTEVEILNGQNQYKTDDHGMQDARKGILFESLPPVLQLQLKRFEYDCQRDAMVKINDRYEFYEEIDLDRGDGKYLSPTADRSVRNVYRLHSVLVHSGGVHGGHYYGYIRPDGKQWLKFDDDRVSKEDARQALDAQFGAGDDDGYTNQQHGPAPLPLKYAKFSNAYMLVYVRAHDWPSMMCEVGKEDIVKHLRDRLEREQADKESRQRDKAEAHLYCLLKLVTDEQFKEQVGSSSSFDLCDLERLPPERCHYRLRKNCKFAEFREEVARRTGVPPARQRFWTWKIRSNGTLRPDRPLTTAEEAAQLVDLKDIRTLAREGAAGGARSALMTIPLYLEVLPEGEEGFMPVAVSPGGKGTHAPSRTGHVLVFFKVYDPVAESLSYYGHHVLSLTATAGQVIEHLNEEMEEDASRPALLFEEVKFEPTVMVEAMDPRKQLRELEMDNGDILVFQRRLGPEEEAAARYPTADAYMSYVHNRRQVHFKKLEDPQAPPVATLELLRNTSYDEVCSGLAAKLGLPDPTHLRLTRHNYFSCAPQRAPVKWRSASSLEHLLLHGQHATDTLYFEVLDLPLEEMEQLKTVKVSYHNERGEFVGEQHSLRLKKDAPVSELLAELGRRLQAAAAEATAARAAAAAAAPSAEGQEAAAPASTGGAAGPAPAVPTATEEAALQAAAALVAAGRPMRLLEVNSNKIYKIIDPADTIDAVNDGYWQLRAEFVPPDQLASALAPGDFLLHVCHMQLPPLSAAAAAAMAAMHAAGGAAAAAGPGAGANGEPMDAEGEDDADADVDGGDGDRRAGPLRGPEALKQALVEQMPGPAFGDPFIVRVHEHETVSQLKARLQVLLGVSPEDFARWFVLMVGTRPNNAWLEDDDFTEYFTGHRHQLAPSAEAAAGGQTNATLVDPGKLMLALLHDDRGPGGGGGGARRQPPSGSRYAYEKPVRIYG</sequence>
<dbReference type="PROSITE" id="PS50235">
    <property type="entry name" value="USP_3"/>
    <property type="match status" value="1"/>
</dbReference>
<comment type="catalytic activity">
    <reaction evidence="1">
        <text>Thiol-dependent hydrolysis of ester, thioester, amide, peptide and isopeptide bonds formed by the C-terminal Gly of ubiquitin (a 76-residue protein attached to proteins as an intracellular targeting signal).</text>
        <dbReference type="EC" id="3.4.19.12"/>
    </reaction>
</comment>
<dbReference type="Pfam" id="PF14533">
    <property type="entry name" value="USP7_C2"/>
    <property type="match status" value="2"/>
</dbReference>